<reference evidence="9 10" key="1">
    <citation type="submission" date="2019-12" db="EMBL/GenBank/DDBJ databases">
        <title>Whole-genome analyses of novel actinobacteria.</title>
        <authorList>
            <person name="Sahin N."/>
            <person name="Saygin H."/>
        </authorList>
    </citation>
    <scope>NUCLEOTIDE SEQUENCE [LARGE SCALE GENOMIC DNA]</scope>
    <source>
        <strain evidence="9 10">KC615</strain>
    </source>
</reference>
<dbReference type="GO" id="GO:0004386">
    <property type="term" value="F:helicase activity"/>
    <property type="evidence" value="ECO:0007669"/>
    <property type="project" value="UniProtKB-KW"/>
</dbReference>
<keyword evidence="6" id="KW-0238">DNA-binding</keyword>
<evidence type="ECO:0000256" key="4">
    <source>
        <dbReference type="ARBA" id="ARBA00022806"/>
    </source>
</evidence>
<accession>A0A6I4W3A2</accession>
<evidence type="ECO:0000256" key="3">
    <source>
        <dbReference type="ARBA" id="ARBA00022801"/>
    </source>
</evidence>
<protein>
    <recommendedName>
        <fullName evidence="8">PD-(D/E)XK endonuclease-like domain-containing protein</fullName>
    </recommendedName>
</protein>
<evidence type="ECO:0000256" key="1">
    <source>
        <dbReference type="ARBA" id="ARBA00022741"/>
    </source>
</evidence>
<evidence type="ECO:0000256" key="6">
    <source>
        <dbReference type="ARBA" id="ARBA00023125"/>
    </source>
</evidence>
<keyword evidence="4" id="KW-0347">Helicase</keyword>
<dbReference type="InterPro" id="IPR038726">
    <property type="entry name" value="PDDEXK_AddAB-type"/>
</dbReference>
<organism evidence="9 10">
    <name type="scientific">Shimazuella alba</name>
    <dbReference type="NCBI Taxonomy" id="2690964"/>
    <lineage>
        <taxon>Bacteria</taxon>
        <taxon>Bacillati</taxon>
        <taxon>Bacillota</taxon>
        <taxon>Bacilli</taxon>
        <taxon>Bacillales</taxon>
        <taxon>Thermoactinomycetaceae</taxon>
        <taxon>Shimazuella</taxon>
    </lineage>
</organism>
<keyword evidence="10" id="KW-1185">Reference proteome</keyword>
<evidence type="ECO:0000256" key="5">
    <source>
        <dbReference type="ARBA" id="ARBA00022840"/>
    </source>
</evidence>
<feature type="domain" description="PD-(D/E)XK endonuclease-like" evidence="8">
    <location>
        <begin position="796"/>
        <end position="848"/>
    </location>
</feature>
<evidence type="ECO:0000313" key="9">
    <source>
        <dbReference type="EMBL" id="MXQ54772.1"/>
    </source>
</evidence>
<evidence type="ECO:0000259" key="8">
    <source>
        <dbReference type="Pfam" id="PF12705"/>
    </source>
</evidence>
<dbReference type="GO" id="GO:0003677">
    <property type="term" value="F:DNA binding"/>
    <property type="evidence" value="ECO:0007669"/>
    <property type="project" value="UniProtKB-KW"/>
</dbReference>
<proteinExistence type="predicted"/>
<dbReference type="GO" id="GO:0016787">
    <property type="term" value="F:hydrolase activity"/>
    <property type="evidence" value="ECO:0007669"/>
    <property type="project" value="UniProtKB-KW"/>
</dbReference>
<dbReference type="GO" id="GO:0005524">
    <property type="term" value="F:ATP binding"/>
    <property type="evidence" value="ECO:0007669"/>
    <property type="project" value="UniProtKB-KW"/>
</dbReference>
<keyword evidence="5" id="KW-0067">ATP-binding</keyword>
<dbReference type="EMBL" id="WUUL01000009">
    <property type="protein sequence ID" value="MXQ54772.1"/>
    <property type="molecule type" value="Genomic_DNA"/>
</dbReference>
<dbReference type="RefSeq" id="WP_160802122.1">
    <property type="nucleotide sequence ID" value="NZ_WUUL01000009.1"/>
</dbReference>
<dbReference type="AlphaFoldDB" id="A0A6I4W3A2"/>
<evidence type="ECO:0000313" key="10">
    <source>
        <dbReference type="Proteomes" id="UP000430692"/>
    </source>
</evidence>
<keyword evidence="2" id="KW-0227">DNA damage</keyword>
<sequence>MFQVQTYQNPKTYYANLKLEADALHITGDSSFLLHLKRSNPDIIHPSLFTYDKLQHKLFPGWHSPFTNLLIKTKIREKFYSLFPEDKEILKDTLDKWVMGIRLLVEMNLMDGTEPRDQQNKEQIMFYQIWRELQRDSQLKKIFAARHSTKIIPALRNVIDRHQIKAIYVYHMIQLTASRVMFLTKCAESGIPVIFRIPYEPALPHVYKPWIDVYQVLVPLSEWKHQQEMSIPRNGSRFASYLEGNNRIDTDDVSIDFLKFMSPVHFQRYMQDNPMDYNRRRYVIYRNDKVRKLFRQGVKQPDDQTENDYPLSQLPCNRFFSYFYKFKHKNDTIYLEYDELMECMSSGWIKTKDTNGIYTETLLMDLEPYMKGISTIDEVLDRLTNLIELNEESAQFDELVKDKSNRSKVKRYLTNPFRVFPYVHRNRSRVTLKQLQALCIALKKLATTLLPPEDTEMSVQKHLDHLYQLFQRVEAELFLTPGDRNRMAHVFSSKQFVTWNGNRQEIEEIVATLLNIAHPKEGNNHYKEVDNLDQLEGLTLQMEEMHVTGLSMQMVEKYGVELNIEPLTFEWLKYWAYYDAQKGRVSYQKMTKALHTHFVLNQLKNAYLDFQIYYVLAFAEGKLTFSWIDGLHEHDGESGIFNTLFLLYSKEVVPPNWVQEATTVSFTKEEEIPAIDTHKAAQKLLGQIPVVNWLDQDFCSRKFFWNTIVESHPIYESDFHQQIVFSTLSSMFAGQAMGLEAVTHHLFPLFPQWTPTLKKNLMNIAYRSGVFAYRSFQNVSYPKAMERLQRLYSRNQVTKRYRIKNAYNKDRNDDSRWIKEFAQTIKQTDVEAEPGEHCTMCPYLMICEKGEFSIDRKYSG</sequence>
<dbReference type="Proteomes" id="UP000430692">
    <property type="component" value="Unassembled WGS sequence"/>
</dbReference>
<evidence type="ECO:0000256" key="2">
    <source>
        <dbReference type="ARBA" id="ARBA00022763"/>
    </source>
</evidence>
<keyword evidence="1" id="KW-0547">Nucleotide-binding</keyword>
<gene>
    <name evidence="9" type="ORF">GSM42_13820</name>
</gene>
<keyword evidence="7" id="KW-0234">DNA repair</keyword>
<keyword evidence="3" id="KW-0378">Hydrolase</keyword>
<comment type="caution">
    <text evidence="9">The sequence shown here is derived from an EMBL/GenBank/DDBJ whole genome shotgun (WGS) entry which is preliminary data.</text>
</comment>
<dbReference type="GO" id="GO:0006281">
    <property type="term" value="P:DNA repair"/>
    <property type="evidence" value="ECO:0007669"/>
    <property type="project" value="UniProtKB-KW"/>
</dbReference>
<evidence type="ECO:0000256" key="7">
    <source>
        <dbReference type="ARBA" id="ARBA00023204"/>
    </source>
</evidence>
<name>A0A6I4W3A2_9BACL</name>
<dbReference type="Pfam" id="PF12705">
    <property type="entry name" value="PDDEXK_1"/>
    <property type="match status" value="1"/>
</dbReference>